<dbReference type="FunCoup" id="F0XF90">
    <property type="interactions" value="89"/>
</dbReference>
<name>F0XF90_GROCL</name>
<dbReference type="PANTHER" id="PTHR44051">
    <property type="entry name" value="GLUTATHIONE S-TRANSFERASE-RELATED"/>
    <property type="match status" value="1"/>
</dbReference>
<evidence type="ECO:0000313" key="4">
    <source>
        <dbReference type="EMBL" id="EFX04073.1"/>
    </source>
</evidence>
<dbReference type="OrthoDB" id="2098326at2759"/>
<dbReference type="SUPFAM" id="SSF47616">
    <property type="entry name" value="GST C-terminal domain-like"/>
    <property type="match status" value="1"/>
</dbReference>
<evidence type="ECO:0000313" key="5">
    <source>
        <dbReference type="Proteomes" id="UP000007796"/>
    </source>
</evidence>
<dbReference type="InterPro" id="IPR040079">
    <property type="entry name" value="Glutathione_S-Trfase"/>
</dbReference>
<comment type="similarity">
    <text evidence="1">Belongs to the GST superfamily.</text>
</comment>
<dbReference type="SUPFAM" id="SSF52833">
    <property type="entry name" value="Thioredoxin-like"/>
    <property type="match status" value="1"/>
</dbReference>
<proteinExistence type="inferred from homology"/>
<dbReference type="InParanoid" id="F0XF90"/>
<dbReference type="AlphaFoldDB" id="F0XF90"/>
<reference evidence="4 5" key="1">
    <citation type="journal article" date="2011" name="Proc. Natl. Acad. Sci. U.S.A.">
        <title>Genome and transcriptome analyses of the mountain pine beetle-fungal symbiont Grosmannia clavigera, a lodgepole pine pathogen.</title>
        <authorList>
            <person name="DiGuistini S."/>
            <person name="Wang Y."/>
            <person name="Liao N.Y."/>
            <person name="Taylor G."/>
            <person name="Tanguay P."/>
            <person name="Feau N."/>
            <person name="Henrissat B."/>
            <person name="Chan S.K."/>
            <person name="Hesse-Orce U."/>
            <person name="Alamouti S.M."/>
            <person name="Tsui C.K.M."/>
            <person name="Docking R.T."/>
            <person name="Levasseur A."/>
            <person name="Haridas S."/>
            <person name="Robertson G."/>
            <person name="Birol I."/>
            <person name="Holt R.A."/>
            <person name="Marra M.A."/>
            <person name="Hamelin R.C."/>
            <person name="Hirst M."/>
            <person name="Jones S.J.M."/>
            <person name="Bohlmann J."/>
            <person name="Breuil C."/>
        </authorList>
    </citation>
    <scope>NUCLEOTIDE SEQUENCE [LARGE SCALE GENOMIC DNA]</scope>
    <source>
        <strain evidence="5">kw1407 / UAMH 11150</strain>
    </source>
</reference>
<dbReference type="eggNOG" id="KOG0867">
    <property type="taxonomic scope" value="Eukaryota"/>
</dbReference>
<dbReference type="CDD" id="cd03046">
    <property type="entry name" value="GST_N_GTT1_like"/>
    <property type="match status" value="1"/>
</dbReference>
<feature type="domain" description="GST N-terminal" evidence="2">
    <location>
        <begin position="6"/>
        <end position="96"/>
    </location>
</feature>
<dbReference type="Gene3D" id="1.20.1050.10">
    <property type="match status" value="1"/>
</dbReference>
<dbReference type="InterPro" id="IPR004045">
    <property type="entry name" value="Glutathione_S-Trfase_N"/>
</dbReference>
<evidence type="ECO:0000259" key="2">
    <source>
        <dbReference type="PROSITE" id="PS50404"/>
    </source>
</evidence>
<dbReference type="EMBL" id="GL629765">
    <property type="protein sequence ID" value="EFX04073.1"/>
    <property type="molecule type" value="Genomic_DNA"/>
</dbReference>
<dbReference type="STRING" id="655863.F0XF90"/>
<dbReference type="InterPro" id="IPR036249">
    <property type="entry name" value="Thioredoxin-like_sf"/>
</dbReference>
<gene>
    <name evidence="4" type="ORF">CMQ_1001</name>
</gene>
<sequence length="275" mass="30591">MADNKQAQITLHWLDGSRAQRILWLLIALDVPYELKIYHRIKGVYAPPTLQKIFPLGKSPLVTVLPAGAPADAEPLVLAESGFIVDYLCSHFGQESNLVPKRWRDGCQGQLGGETAAYLRFQYLMYYAEGSLMPYLVFYLVLSTLKGPTVPWFVRPLTSSIANQINSAFLLPNIRSNLQLMETFLVHPPEPADGQGYICGDHLTAADILLSFPLLAARSRCQDMGPWNGGSAEAEFPVTFAYLDRLEREPGYQKSIAKIEEVDGKFSVLTTARGR</sequence>
<dbReference type="Proteomes" id="UP000007796">
    <property type="component" value="Unassembled WGS sequence"/>
</dbReference>
<dbReference type="InterPro" id="IPR036282">
    <property type="entry name" value="Glutathione-S-Trfase_C_sf"/>
</dbReference>
<dbReference type="InterPro" id="IPR010987">
    <property type="entry name" value="Glutathione-S-Trfase_C-like"/>
</dbReference>
<accession>F0XF90</accession>
<dbReference type="Gene3D" id="3.40.30.10">
    <property type="entry name" value="Glutaredoxin"/>
    <property type="match status" value="1"/>
</dbReference>
<evidence type="ECO:0000256" key="1">
    <source>
        <dbReference type="ARBA" id="ARBA00007409"/>
    </source>
</evidence>
<organism evidence="5">
    <name type="scientific">Grosmannia clavigera (strain kw1407 / UAMH 11150)</name>
    <name type="common">Blue stain fungus</name>
    <name type="synonym">Graphiocladiella clavigera</name>
    <dbReference type="NCBI Taxonomy" id="655863"/>
    <lineage>
        <taxon>Eukaryota</taxon>
        <taxon>Fungi</taxon>
        <taxon>Dikarya</taxon>
        <taxon>Ascomycota</taxon>
        <taxon>Pezizomycotina</taxon>
        <taxon>Sordariomycetes</taxon>
        <taxon>Sordariomycetidae</taxon>
        <taxon>Ophiostomatales</taxon>
        <taxon>Ophiostomataceae</taxon>
        <taxon>Leptographium</taxon>
    </lineage>
</organism>
<dbReference type="PROSITE" id="PS50405">
    <property type="entry name" value="GST_CTER"/>
    <property type="match status" value="1"/>
</dbReference>
<dbReference type="GeneID" id="25973832"/>
<feature type="domain" description="GST C-terminal" evidence="3">
    <location>
        <begin position="114"/>
        <end position="266"/>
    </location>
</feature>
<dbReference type="HOGENOM" id="CLU_011226_15_0_1"/>
<dbReference type="PROSITE" id="PS50404">
    <property type="entry name" value="GST_NTER"/>
    <property type="match status" value="1"/>
</dbReference>
<evidence type="ECO:0000259" key="3">
    <source>
        <dbReference type="PROSITE" id="PS50405"/>
    </source>
</evidence>
<protein>
    <submittedName>
        <fullName evidence="4">Glutathione s-transferase</fullName>
    </submittedName>
</protein>
<dbReference type="GO" id="GO:0016740">
    <property type="term" value="F:transferase activity"/>
    <property type="evidence" value="ECO:0007669"/>
    <property type="project" value="UniProtKB-KW"/>
</dbReference>
<dbReference type="Pfam" id="PF02798">
    <property type="entry name" value="GST_N"/>
    <property type="match status" value="1"/>
</dbReference>
<dbReference type="SFLD" id="SFLDS00019">
    <property type="entry name" value="Glutathione_Transferase_(cytos"/>
    <property type="match status" value="1"/>
</dbReference>
<dbReference type="PANTHER" id="PTHR44051:SF9">
    <property type="entry name" value="GLUTATHIONE S-TRANSFERASE 1"/>
    <property type="match status" value="1"/>
</dbReference>
<keyword evidence="5" id="KW-1185">Reference proteome</keyword>
<dbReference type="RefSeq" id="XP_014173555.1">
    <property type="nucleotide sequence ID" value="XM_014318080.1"/>
</dbReference>
<keyword evidence="4" id="KW-0808">Transferase</keyword>